<dbReference type="EMBL" id="JBDJOF010000002">
    <property type="protein sequence ID" value="MEN5388565.1"/>
    <property type="molecule type" value="Genomic_DNA"/>
</dbReference>
<proteinExistence type="predicted"/>
<evidence type="ECO:0000313" key="3">
    <source>
        <dbReference type="Proteomes" id="UP001400166"/>
    </source>
</evidence>
<gene>
    <name evidence="2" type="ORF">ABE587_01785</name>
</gene>
<evidence type="ECO:0000256" key="1">
    <source>
        <dbReference type="SAM" id="SignalP"/>
    </source>
</evidence>
<accession>A0ABV0C2D1</accession>
<dbReference type="RefSeq" id="WP_021203403.1">
    <property type="nucleotide sequence ID" value="NZ_JAWISB010000006.1"/>
</dbReference>
<keyword evidence="3" id="KW-1185">Reference proteome</keyword>
<sequence length="100" mass="10466">MKSMIVMAVMGISLLAVMGPAKAADPYPRCTACSRGWAECVANNGADHPICQHKQLVCDQICAWEIPVVGIPSALDAGGREAPTGRLELAVAMAKRLSSS</sequence>
<protein>
    <submittedName>
        <fullName evidence="2">Uncharacterized protein</fullName>
    </submittedName>
</protein>
<organism evidence="2 3">
    <name type="scientific">Stenotrophomonas hibiscicola</name>
    <dbReference type="NCBI Taxonomy" id="86189"/>
    <lineage>
        <taxon>Bacteria</taxon>
        <taxon>Pseudomonadati</taxon>
        <taxon>Pseudomonadota</taxon>
        <taxon>Gammaproteobacteria</taxon>
        <taxon>Lysobacterales</taxon>
        <taxon>Lysobacteraceae</taxon>
        <taxon>Stenotrophomonas</taxon>
        <taxon>Stenotrophomonas maltophilia group</taxon>
    </lineage>
</organism>
<name>A0ABV0C2D1_9GAMM</name>
<feature type="signal peptide" evidence="1">
    <location>
        <begin position="1"/>
        <end position="23"/>
    </location>
</feature>
<evidence type="ECO:0000313" key="2">
    <source>
        <dbReference type="EMBL" id="MEN5388565.1"/>
    </source>
</evidence>
<comment type="caution">
    <text evidence="2">The sequence shown here is derived from an EMBL/GenBank/DDBJ whole genome shotgun (WGS) entry which is preliminary data.</text>
</comment>
<keyword evidence="1" id="KW-0732">Signal</keyword>
<dbReference type="Proteomes" id="UP001400166">
    <property type="component" value="Unassembled WGS sequence"/>
</dbReference>
<feature type="chain" id="PRO_5046042331" evidence="1">
    <location>
        <begin position="24"/>
        <end position="100"/>
    </location>
</feature>
<reference evidence="2 3" key="1">
    <citation type="submission" date="2024-04" db="EMBL/GenBank/DDBJ databases">
        <title>WGS of bacteria from Torrens River.</title>
        <authorList>
            <person name="Wyrsch E.R."/>
            <person name="Drigo B."/>
        </authorList>
    </citation>
    <scope>NUCLEOTIDE SEQUENCE [LARGE SCALE GENOMIC DNA]</scope>
    <source>
        <strain evidence="2 3">TWI153</strain>
    </source>
</reference>